<evidence type="ECO:0000256" key="2">
    <source>
        <dbReference type="SAM" id="MobiDB-lite"/>
    </source>
</evidence>
<dbReference type="Proteomes" id="UP000712527">
    <property type="component" value="Unassembled WGS sequence"/>
</dbReference>
<feature type="region of interest" description="Disordered" evidence="2">
    <location>
        <begin position="296"/>
        <end position="341"/>
    </location>
</feature>
<dbReference type="Gene3D" id="3.40.190.10">
    <property type="entry name" value="Periplasmic binding protein-like II"/>
    <property type="match status" value="2"/>
</dbReference>
<reference evidence="5 6" key="1">
    <citation type="journal article" date="2021" name="Sci. Rep.">
        <title>The distribution of antibiotic resistance genes in chicken gut microbiota commensals.</title>
        <authorList>
            <person name="Juricova H."/>
            <person name="Matiasovicova J."/>
            <person name="Kubasova T."/>
            <person name="Cejkova D."/>
            <person name="Rychlik I."/>
        </authorList>
    </citation>
    <scope>NUCLEOTIDE SEQUENCE [LARGE SCALE GENOMIC DNA]</scope>
    <source>
        <strain evidence="5 6">An794</strain>
    </source>
</reference>
<feature type="signal peptide" evidence="3">
    <location>
        <begin position="1"/>
        <end position="26"/>
    </location>
</feature>
<keyword evidence="6" id="KW-1185">Reference proteome</keyword>
<dbReference type="PANTHER" id="PTHR35936">
    <property type="entry name" value="MEMBRANE-BOUND LYTIC MUREIN TRANSGLYCOSYLASE F"/>
    <property type="match status" value="1"/>
</dbReference>
<dbReference type="EMBL" id="JACSNQ010000009">
    <property type="protein sequence ID" value="MBM6774980.1"/>
    <property type="molecule type" value="Genomic_DNA"/>
</dbReference>
<dbReference type="InterPro" id="IPR001638">
    <property type="entry name" value="Solute-binding_3/MltF_N"/>
</dbReference>
<dbReference type="Pfam" id="PF00497">
    <property type="entry name" value="SBP_bac_3"/>
    <property type="match status" value="1"/>
</dbReference>
<name>A0ABS2F206_9ACTN</name>
<keyword evidence="1 3" id="KW-0732">Signal</keyword>
<organism evidence="5 6">
    <name type="scientific">Olsenella profusa</name>
    <dbReference type="NCBI Taxonomy" id="138595"/>
    <lineage>
        <taxon>Bacteria</taxon>
        <taxon>Bacillati</taxon>
        <taxon>Actinomycetota</taxon>
        <taxon>Coriobacteriia</taxon>
        <taxon>Coriobacteriales</taxon>
        <taxon>Atopobiaceae</taxon>
        <taxon>Olsenella</taxon>
    </lineage>
</organism>
<feature type="domain" description="Solute-binding protein family 3/N-terminal" evidence="4">
    <location>
        <begin position="69"/>
        <end position="282"/>
    </location>
</feature>
<protein>
    <submittedName>
        <fullName evidence="5">Transporter substrate-binding domain-containing protein</fullName>
    </submittedName>
</protein>
<comment type="caution">
    <text evidence="5">The sequence shown here is derived from an EMBL/GenBank/DDBJ whole genome shotgun (WGS) entry which is preliminary data.</text>
</comment>
<evidence type="ECO:0000313" key="6">
    <source>
        <dbReference type="Proteomes" id="UP000712527"/>
    </source>
</evidence>
<feature type="compositionally biased region" description="Low complexity" evidence="2">
    <location>
        <begin position="303"/>
        <end position="312"/>
    </location>
</feature>
<gene>
    <name evidence="5" type="ORF">H9X80_05440</name>
</gene>
<evidence type="ECO:0000259" key="4">
    <source>
        <dbReference type="SMART" id="SM00062"/>
    </source>
</evidence>
<evidence type="ECO:0000313" key="5">
    <source>
        <dbReference type="EMBL" id="MBM6774980.1"/>
    </source>
</evidence>
<dbReference type="PROSITE" id="PS51257">
    <property type="entry name" value="PROKAR_LIPOPROTEIN"/>
    <property type="match status" value="1"/>
</dbReference>
<proteinExistence type="predicted"/>
<sequence>MPTSIRSRIRAIATTFVALLAAAGIAGCSAGPVNLDDFLASTSVADARAARRDALSPVVSADALRQAETLTVGVLATETAPLAFTAADGTQSGIDVDTAHALADALGLPSVSFVTVADVATGLEQSCDVVMGVDADDAGGSTVVGSYAQSATALFTRQDVTAPIDASALTGATVGMQDGSVSQSMLEGYAVDVAESTYPNLNEAFDALNAGEVDYVVCDALSGAYLATAYPGTVFAGTLDEPVSLGVAVSNDALASAVEGALSSIQSNGVGDLVRSRWLGAMPALTPESRVTGLVERTEDAPADAPADASADGADDAAADAPADDAAADAPADDADATPAE</sequence>
<feature type="compositionally biased region" description="Acidic residues" evidence="2">
    <location>
        <begin position="313"/>
        <end position="341"/>
    </location>
</feature>
<evidence type="ECO:0000256" key="1">
    <source>
        <dbReference type="ARBA" id="ARBA00022729"/>
    </source>
</evidence>
<accession>A0ABS2F206</accession>
<dbReference type="SMART" id="SM00062">
    <property type="entry name" value="PBPb"/>
    <property type="match status" value="1"/>
</dbReference>
<evidence type="ECO:0000256" key="3">
    <source>
        <dbReference type="SAM" id="SignalP"/>
    </source>
</evidence>
<dbReference type="SUPFAM" id="SSF53850">
    <property type="entry name" value="Periplasmic binding protein-like II"/>
    <property type="match status" value="1"/>
</dbReference>
<dbReference type="RefSeq" id="WP_204793325.1">
    <property type="nucleotide sequence ID" value="NZ_JACSNQ010000009.1"/>
</dbReference>
<feature type="chain" id="PRO_5047250634" evidence="3">
    <location>
        <begin position="27"/>
        <end position="341"/>
    </location>
</feature>